<dbReference type="PANTHER" id="PTHR33930:SF2">
    <property type="entry name" value="BLR3452 PROTEIN"/>
    <property type="match status" value="1"/>
</dbReference>
<dbReference type="PANTHER" id="PTHR33930">
    <property type="entry name" value="ALKYL HYDROPEROXIDE REDUCTASE AHPD"/>
    <property type="match status" value="1"/>
</dbReference>
<reference evidence="2 3" key="1">
    <citation type="submission" date="2015-01" db="EMBL/GenBank/DDBJ databases">
        <title>Genome Sequence of Magnetospirillum magnetotacticum Strain MS-1.</title>
        <authorList>
            <person name="Marinov G.K."/>
            <person name="Smalley M.D."/>
            <person name="DeSalvo G."/>
        </authorList>
    </citation>
    <scope>NUCLEOTIDE SEQUENCE [LARGE SCALE GENOMIC DNA]</scope>
    <source>
        <strain evidence="2 3">MS-1</strain>
    </source>
</reference>
<gene>
    <name evidence="2" type="ORF">CCC_01837</name>
</gene>
<feature type="domain" description="Carboxymuconolactone decarboxylase-like" evidence="1">
    <location>
        <begin position="12"/>
        <end position="56"/>
    </location>
</feature>
<evidence type="ECO:0000313" key="2">
    <source>
        <dbReference type="EMBL" id="KIM00426.1"/>
    </source>
</evidence>
<comment type="caution">
    <text evidence="2">The sequence shown here is derived from an EMBL/GenBank/DDBJ whole genome shotgun (WGS) entry which is preliminary data.</text>
</comment>
<dbReference type="GO" id="GO:0051920">
    <property type="term" value="F:peroxiredoxin activity"/>
    <property type="evidence" value="ECO:0007669"/>
    <property type="project" value="InterPro"/>
</dbReference>
<accession>A0A0C2Z0J4</accession>
<dbReference type="AlphaFoldDB" id="A0A0C2Z0J4"/>
<dbReference type="InterPro" id="IPR003779">
    <property type="entry name" value="CMD-like"/>
</dbReference>
<proteinExistence type="predicted"/>
<organism evidence="2 3">
    <name type="scientific">Paramagnetospirillum magnetotacticum MS-1</name>
    <dbReference type="NCBI Taxonomy" id="272627"/>
    <lineage>
        <taxon>Bacteria</taxon>
        <taxon>Pseudomonadati</taxon>
        <taxon>Pseudomonadota</taxon>
        <taxon>Alphaproteobacteria</taxon>
        <taxon>Rhodospirillales</taxon>
        <taxon>Magnetospirillaceae</taxon>
        <taxon>Paramagnetospirillum</taxon>
    </lineage>
</organism>
<dbReference type="STRING" id="272627.CCC_01837"/>
<dbReference type="InterPro" id="IPR029032">
    <property type="entry name" value="AhpD-like"/>
</dbReference>
<protein>
    <recommendedName>
        <fullName evidence="1">Carboxymuconolactone decarboxylase-like domain-containing protein</fullName>
    </recommendedName>
</protein>
<evidence type="ECO:0000259" key="1">
    <source>
        <dbReference type="Pfam" id="PF02627"/>
    </source>
</evidence>
<dbReference type="Pfam" id="PF02627">
    <property type="entry name" value="CMD"/>
    <property type="match status" value="2"/>
</dbReference>
<dbReference type="InterPro" id="IPR004675">
    <property type="entry name" value="AhpD_core"/>
</dbReference>
<sequence>MLEEAMTMTTLEKELVALAISVAAGCRPCVTHHLVEVRKAGGDDDSIVKAVGGAVCVRNSAGDGMRRHALGLDPAKKECGCTASDPLTELIALGAALAVNCTAETDKHLTAARSLGVAQDQLDEVFALAAMIRTKAIGHAEARLGGAGQGNWGEPPKAARCC</sequence>
<dbReference type="Gene3D" id="1.20.1290.10">
    <property type="entry name" value="AhpD-like"/>
    <property type="match status" value="2"/>
</dbReference>
<feature type="domain" description="Carboxymuconolactone decarboxylase-like" evidence="1">
    <location>
        <begin position="87"/>
        <end position="132"/>
    </location>
</feature>
<dbReference type="EMBL" id="JXSL01000016">
    <property type="protein sequence ID" value="KIM00426.1"/>
    <property type="molecule type" value="Genomic_DNA"/>
</dbReference>
<dbReference type="Proteomes" id="UP000031971">
    <property type="component" value="Unassembled WGS sequence"/>
</dbReference>
<dbReference type="SUPFAM" id="SSF69118">
    <property type="entry name" value="AhpD-like"/>
    <property type="match status" value="2"/>
</dbReference>
<evidence type="ECO:0000313" key="3">
    <source>
        <dbReference type="Proteomes" id="UP000031971"/>
    </source>
</evidence>
<name>A0A0C2Z0J4_PARME</name>
<dbReference type="NCBIfam" id="TIGR00778">
    <property type="entry name" value="ahpD_dom"/>
    <property type="match status" value="1"/>
</dbReference>
<keyword evidence="3" id="KW-1185">Reference proteome</keyword>